<accession>A0A518BMQ9</accession>
<dbReference type="InterPro" id="IPR050879">
    <property type="entry name" value="Acyltransferase_3"/>
</dbReference>
<dbReference type="EMBL" id="CP036287">
    <property type="protein sequence ID" value="QDU68272.1"/>
    <property type="molecule type" value="Genomic_DNA"/>
</dbReference>
<dbReference type="PANTHER" id="PTHR23028:SF53">
    <property type="entry name" value="ACYL_TRANSF_3 DOMAIN-CONTAINING PROTEIN"/>
    <property type="match status" value="1"/>
</dbReference>
<feature type="transmembrane region" description="Helical" evidence="1">
    <location>
        <begin position="354"/>
        <end position="375"/>
    </location>
</feature>
<feature type="transmembrane region" description="Helical" evidence="1">
    <location>
        <begin position="180"/>
        <end position="200"/>
    </location>
</feature>
<feature type="domain" description="Acyltransferase 3" evidence="2">
    <location>
        <begin position="23"/>
        <end position="369"/>
    </location>
</feature>
<keyword evidence="3" id="KW-0808">Transferase</keyword>
<keyword evidence="1" id="KW-0472">Membrane</keyword>
<protein>
    <submittedName>
        <fullName evidence="3">O-acetyltransferase OatA</fullName>
        <ecNumber evidence="3">2.3.1.-</ecNumber>
    </submittedName>
</protein>
<dbReference type="AlphaFoldDB" id="A0A518BMQ9"/>
<dbReference type="GO" id="GO:0016020">
    <property type="term" value="C:membrane"/>
    <property type="evidence" value="ECO:0007669"/>
    <property type="project" value="TreeGrafter"/>
</dbReference>
<keyword evidence="1" id="KW-0812">Transmembrane</keyword>
<dbReference type="KEGG" id="pbap:Pla133_33680"/>
<evidence type="ECO:0000313" key="3">
    <source>
        <dbReference type="EMBL" id="QDU68272.1"/>
    </source>
</evidence>
<dbReference type="PANTHER" id="PTHR23028">
    <property type="entry name" value="ACETYLTRANSFERASE"/>
    <property type="match status" value="1"/>
</dbReference>
<name>A0A518BMQ9_9BACT</name>
<dbReference type="GO" id="GO:0009103">
    <property type="term" value="P:lipopolysaccharide biosynthetic process"/>
    <property type="evidence" value="ECO:0007669"/>
    <property type="project" value="TreeGrafter"/>
</dbReference>
<reference evidence="3 4" key="1">
    <citation type="submission" date="2019-02" db="EMBL/GenBank/DDBJ databases">
        <title>Deep-cultivation of Planctomycetes and their phenomic and genomic characterization uncovers novel biology.</title>
        <authorList>
            <person name="Wiegand S."/>
            <person name="Jogler M."/>
            <person name="Boedeker C."/>
            <person name="Pinto D."/>
            <person name="Vollmers J."/>
            <person name="Rivas-Marin E."/>
            <person name="Kohn T."/>
            <person name="Peeters S.H."/>
            <person name="Heuer A."/>
            <person name="Rast P."/>
            <person name="Oberbeckmann S."/>
            <person name="Bunk B."/>
            <person name="Jeske O."/>
            <person name="Meyerdierks A."/>
            <person name="Storesund J.E."/>
            <person name="Kallscheuer N."/>
            <person name="Luecker S."/>
            <person name="Lage O.M."/>
            <person name="Pohl T."/>
            <person name="Merkel B.J."/>
            <person name="Hornburger P."/>
            <person name="Mueller R.-W."/>
            <person name="Bruemmer F."/>
            <person name="Labrenz M."/>
            <person name="Spormann A.M."/>
            <person name="Op den Camp H."/>
            <person name="Overmann J."/>
            <person name="Amann R."/>
            <person name="Jetten M.S.M."/>
            <person name="Mascher T."/>
            <person name="Medema M.H."/>
            <person name="Devos D.P."/>
            <person name="Kaster A.-K."/>
            <person name="Ovreas L."/>
            <person name="Rohde M."/>
            <person name="Galperin M.Y."/>
            <person name="Jogler C."/>
        </authorList>
    </citation>
    <scope>NUCLEOTIDE SEQUENCE [LARGE SCALE GENOMIC DNA]</scope>
    <source>
        <strain evidence="3 4">Pla133</strain>
    </source>
</reference>
<evidence type="ECO:0000259" key="2">
    <source>
        <dbReference type="Pfam" id="PF01757"/>
    </source>
</evidence>
<keyword evidence="4" id="KW-1185">Reference proteome</keyword>
<feature type="transmembrane region" description="Helical" evidence="1">
    <location>
        <begin position="212"/>
        <end position="232"/>
    </location>
</feature>
<dbReference type="GO" id="GO:0016747">
    <property type="term" value="F:acyltransferase activity, transferring groups other than amino-acyl groups"/>
    <property type="evidence" value="ECO:0007669"/>
    <property type="project" value="InterPro"/>
</dbReference>
<feature type="transmembrane region" description="Helical" evidence="1">
    <location>
        <begin position="101"/>
        <end position="119"/>
    </location>
</feature>
<feature type="transmembrane region" description="Helical" evidence="1">
    <location>
        <begin position="149"/>
        <end position="168"/>
    </location>
</feature>
<keyword evidence="3" id="KW-0012">Acyltransferase</keyword>
<dbReference type="EC" id="2.3.1.-" evidence="3"/>
<dbReference type="Proteomes" id="UP000316921">
    <property type="component" value="Chromosome"/>
</dbReference>
<sequence length="393" mass="43352">MPAPPAPGHAVVSTPTRRPGLIPELDGLRAIAVLIVLWEHSPRGVTDGLVPGADHLGRWLLGPGYLGVDLFFVLSGFLITRILLADRALGTPLRQFWIRRFLRIFPIYYLLLALVWIFAPGPELPWCAAYLANFYQALHFSDGPLLHTWSLSVEEHFYLVWPLAAYWLSPRWSRRSIAWLVLPGALLAAVLLTMDAASAAPLFKGPAIQKLTFTRAFSLGAGCLLAYAEPWLCRERWKASGMALVLVAFSILSGVPALVILWNHKFLPYTGVAIPMSFAPALNLVSFAALSTAAVVTGISWRGSRAPWAWLLRRATLRGVGRISYGLYLYHFPIYDALNVLYPPSAEVPGPPLLPRTLLAIGLTFAAATASYFAIERPLLRIGARFRGTRTEH</sequence>
<proteinExistence type="predicted"/>
<feature type="transmembrane region" description="Helical" evidence="1">
    <location>
        <begin position="59"/>
        <end position="80"/>
    </location>
</feature>
<feature type="transmembrane region" description="Helical" evidence="1">
    <location>
        <begin position="322"/>
        <end position="342"/>
    </location>
</feature>
<evidence type="ECO:0000313" key="4">
    <source>
        <dbReference type="Proteomes" id="UP000316921"/>
    </source>
</evidence>
<feature type="transmembrane region" description="Helical" evidence="1">
    <location>
        <begin position="244"/>
        <end position="262"/>
    </location>
</feature>
<gene>
    <name evidence="3" type="primary">oatA_2</name>
    <name evidence="3" type="ORF">Pla133_33680</name>
</gene>
<keyword evidence="1" id="KW-1133">Transmembrane helix</keyword>
<evidence type="ECO:0000256" key="1">
    <source>
        <dbReference type="SAM" id="Phobius"/>
    </source>
</evidence>
<dbReference type="Pfam" id="PF01757">
    <property type="entry name" value="Acyl_transf_3"/>
    <property type="match status" value="1"/>
</dbReference>
<dbReference type="InterPro" id="IPR002656">
    <property type="entry name" value="Acyl_transf_3_dom"/>
</dbReference>
<organism evidence="3 4">
    <name type="scientific">Engelhardtia mirabilis</name>
    <dbReference type="NCBI Taxonomy" id="2528011"/>
    <lineage>
        <taxon>Bacteria</taxon>
        <taxon>Pseudomonadati</taxon>
        <taxon>Planctomycetota</taxon>
        <taxon>Planctomycetia</taxon>
        <taxon>Planctomycetia incertae sedis</taxon>
        <taxon>Engelhardtia</taxon>
    </lineage>
</organism>
<feature type="transmembrane region" description="Helical" evidence="1">
    <location>
        <begin position="282"/>
        <end position="301"/>
    </location>
</feature>
<dbReference type="RefSeq" id="WP_145067146.1">
    <property type="nucleotide sequence ID" value="NZ_CP036287.1"/>
</dbReference>